<dbReference type="SMART" id="SM00965">
    <property type="entry name" value="STN"/>
    <property type="match status" value="1"/>
</dbReference>
<dbReference type="EMBL" id="CP023738">
    <property type="protein sequence ID" value="ATQ70715.1"/>
    <property type="molecule type" value="Genomic_DNA"/>
</dbReference>
<organism evidence="18 19">
    <name type="scientific">Methylosinus trichosporium (strain ATCC 35070 / NCIMB 11131 / UNIQEM 75 / OB3b)</name>
    <dbReference type="NCBI Taxonomy" id="595536"/>
    <lineage>
        <taxon>Bacteria</taxon>
        <taxon>Pseudomonadati</taxon>
        <taxon>Pseudomonadota</taxon>
        <taxon>Alphaproteobacteria</taxon>
        <taxon>Hyphomicrobiales</taxon>
        <taxon>Methylocystaceae</taxon>
        <taxon>Methylosinus</taxon>
    </lineage>
</organism>
<dbReference type="Proteomes" id="UP000230709">
    <property type="component" value="Plasmid pOB3b1"/>
</dbReference>
<evidence type="ECO:0000256" key="14">
    <source>
        <dbReference type="PROSITE-ProRule" id="PRU01360"/>
    </source>
</evidence>
<dbReference type="SUPFAM" id="SSF56935">
    <property type="entry name" value="Porins"/>
    <property type="match status" value="1"/>
</dbReference>
<evidence type="ECO:0000256" key="9">
    <source>
        <dbReference type="ARBA" id="ARBA00023065"/>
    </source>
</evidence>
<dbReference type="GO" id="GO:0038023">
    <property type="term" value="F:signaling receptor activity"/>
    <property type="evidence" value="ECO:0007669"/>
    <property type="project" value="InterPro"/>
</dbReference>
<keyword evidence="3 14" id="KW-0813">Transport</keyword>
<evidence type="ECO:0000256" key="7">
    <source>
        <dbReference type="ARBA" id="ARBA00022729"/>
    </source>
</evidence>
<dbReference type="KEGG" id="mtw:CQW49_21840"/>
<keyword evidence="4 14" id="KW-1134">Transmembrane beta strand</keyword>
<feature type="short sequence motif" description="TonB C-terminal box" evidence="15">
    <location>
        <begin position="798"/>
        <end position="815"/>
    </location>
</feature>
<dbReference type="STRING" id="595536.GCA_000178815_00144"/>
<reference evidence="19" key="1">
    <citation type="submission" date="2017-10" db="EMBL/GenBank/DDBJ databases">
        <title>Completed PacBio SMRT sequence of Methylosinus trichosporium OB3b reveals presence of a third large plasmid.</title>
        <authorList>
            <person name="Charles T.C."/>
            <person name="Lynch M.D.J."/>
            <person name="Heil J.R."/>
            <person name="Cheng J."/>
        </authorList>
    </citation>
    <scope>NUCLEOTIDE SEQUENCE [LARGE SCALE GENOMIC DNA]</scope>
    <source>
        <strain evidence="19">OB3b</strain>
        <plasmid evidence="19">pob3b1</plasmid>
    </source>
</reference>
<feature type="domain" description="Secretin/TonB short N-terminal" evidence="17">
    <location>
        <begin position="73"/>
        <end position="124"/>
    </location>
</feature>
<evidence type="ECO:0000256" key="12">
    <source>
        <dbReference type="ARBA" id="ARBA00023170"/>
    </source>
</evidence>
<dbReference type="PANTHER" id="PTHR32552">
    <property type="entry name" value="FERRICHROME IRON RECEPTOR-RELATED"/>
    <property type="match status" value="1"/>
</dbReference>
<keyword evidence="18" id="KW-0614">Plasmid</keyword>
<evidence type="ECO:0000256" key="13">
    <source>
        <dbReference type="ARBA" id="ARBA00023237"/>
    </source>
</evidence>
<dbReference type="Pfam" id="PF07715">
    <property type="entry name" value="Plug"/>
    <property type="match status" value="1"/>
</dbReference>
<evidence type="ECO:0000256" key="3">
    <source>
        <dbReference type="ARBA" id="ARBA00022448"/>
    </source>
</evidence>
<dbReference type="InterPro" id="IPR011662">
    <property type="entry name" value="Secretin/TonB_short_N"/>
</dbReference>
<dbReference type="AlphaFoldDB" id="A0A2D2D6Y7"/>
<dbReference type="GO" id="GO:0015344">
    <property type="term" value="F:siderophore uptake transmembrane transporter activity"/>
    <property type="evidence" value="ECO:0007669"/>
    <property type="project" value="TreeGrafter"/>
</dbReference>
<keyword evidence="10 16" id="KW-0798">TonB box</keyword>
<evidence type="ECO:0000256" key="1">
    <source>
        <dbReference type="ARBA" id="ARBA00004571"/>
    </source>
</evidence>
<dbReference type="GO" id="GO:0009279">
    <property type="term" value="C:cell outer membrane"/>
    <property type="evidence" value="ECO:0007669"/>
    <property type="project" value="UniProtKB-SubCell"/>
</dbReference>
<dbReference type="PROSITE" id="PS52016">
    <property type="entry name" value="TONB_DEPENDENT_REC_3"/>
    <property type="match status" value="1"/>
</dbReference>
<dbReference type="CDD" id="cd01347">
    <property type="entry name" value="ligand_gated_channel"/>
    <property type="match status" value="1"/>
</dbReference>
<dbReference type="RefSeq" id="WP_003613815.1">
    <property type="nucleotide sequence ID" value="NZ_ADVE02000002.1"/>
</dbReference>
<dbReference type="Gene3D" id="2.40.170.20">
    <property type="entry name" value="TonB-dependent receptor, beta-barrel domain"/>
    <property type="match status" value="1"/>
</dbReference>
<dbReference type="PANTHER" id="PTHR32552:SF82">
    <property type="entry name" value="FCUA PROTEIN"/>
    <property type="match status" value="1"/>
</dbReference>
<evidence type="ECO:0000256" key="2">
    <source>
        <dbReference type="ARBA" id="ARBA00009810"/>
    </source>
</evidence>
<dbReference type="InterPro" id="IPR037066">
    <property type="entry name" value="Plug_dom_sf"/>
</dbReference>
<dbReference type="PROSITE" id="PS01156">
    <property type="entry name" value="TONB_DEPENDENT_REC_2"/>
    <property type="match status" value="1"/>
</dbReference>
<dbReference type="InterPro" id="IPR012910">
    <property type="entry name" value="Plug_dom"/>
</dbReference>
<evidence type="ECO:0000256" key="4">
    <source>
        <dbReference type="ARBA" id="ARBA00022452"/>
    </source>
</evidence>
<comment type="subcellular location">
    <subcellularLocation>
        <location evidence="1 14">Cell outer membrane</location>
        <topology evidence="1 14">Multi-pass membrane protein</topology>
    </subcellularLocation>
</comment>
<proteinExistence type="inferred from homology"/>
<keyword evidence="8" id="KW-0408">Iron</keyword>
<dbReference type="NCBIfam" id="TIGR01783">
    <property type="entry name" value="TonB-siderophor"/>
    <property type="match status" value="1"/>
</dbReference>
<keyword evidence="11 14" id="KW-0472">Membrane</keyword>
<dbReference type="Pfam" id="PF00593">
    <property type="entry name" value="TonB_dep_Rec_b-barrel"/>
    <property type="match status" value="1"/>
</dbReference>
<keyword evidence="6 14" id="KW-0812">Transmembrane</keyword>
<dbReference type="GO" id="GO:0015891">
    <property type="term" value="P:siderophore transport"/>
    <property type="evidence" value="ECO:0007669"/>
    <property type="project" value="InterPro"/>
</dbReference>
<evidence type="ECO:0000313" key="18">
    <source>
        <dbReference type="EMBL" id="ATQ70715.1"/>
    </source>
</evidence>
<gene>
    <name evidence="18" type="ORF">CQW49_21840</name>
</gene>
<dbReference type="InterPro" id="IPR010917">
    <property type="entry name" value="TonB_rcpt_CS"/>
</dbReference>
<dbReference type="InterPro" id="IPR036942">
    <property type="entry name" value="Beta-barrel_TonB_sf"/>
</dbReference>
<evidence type="ECO:0000256" key="8">
    <source>
        <dbReference type="ARBA" id="ARBA00023004"/>
    </source>
</evidence>
<geneLocation type="plasmid" evidence="19">
    <name>pob3b1</name>
</geneLocation>
<keyword evidence="13 14" id="KW-0998">Cell outer membrane</keyword>
<keyword evidence="19" id="KW-1185">Reference proteome</keyword>
<dbReference type="InterPro" id="IPR000531">
    <property type="entry name" value="Beta-barrel_TonB"/>
</dbReference>
<protein>
    <submittedName>
        <fullName evidence="18">TonB-dependent siderophore receptor</fullName>
    </submittedName>
</protein>
<evidence type="ECO:0000256" key="5">
    <source>
        <dbReference type="ARBA" id="ARBA00022496"/>
    </source>
</evidence>
<evidence type="ECO:0000256" key="15">
    <source>
        <dbReference type="PROSITE-ProRule" id="PRU10144"/>
    </source>
</evidence>
<comment type="similarity">
    <text evidence="2 14 16">Belongs to the TonB-dependent receptor family.</text>
</comment>
<evidence type="ECO:0000313" key="19">
    <source>
        <dbReference type="Proteomes" id="UP000230709"/>
    </source>
</evidence>
<dbReference type="InterPro" id="IPR039426">
    <property type="entry name" value="TonB-dep_rcpt-like"/>
</dbReference>
<keyword evidence="5" id="KW-0410">Iron transport</keyword>
<evidence type="ECO:0000256" key="10">
    <source>
        <dbReference type="ARBA" id="ARBA00023077"/>
    </source>
</evidence>
<accession>A0A2D2D6Y7</accession>
<keyword evidence="9" id="KW-0406">Ion transport</keyword>
<evidence type="ECO:0000256" key="6">
    <source>
        <dbReference type="ARBA" id="ARBA00022692"/>
    </source>
</evidence>
<dbReference type="Gene3D" id="3.55.50.30">
    <property type="match status" value="1"/>
</dbReference>
<sequence>MSAGNEWRGETRRSARAGRAATLLATTMLSAGIVDAAGIASAVAQSAAQSRDFDIAPQSLSTALRQFADQSGMQLAYRTSELRGLKSPGVKGPATPLQALARILAGSSVSYHVTAANMVTIERPSPLALATEAPDGAVPLDPIDVGAEATANHSLASEGKAADGYRVKSVSSLGALGRRSLLDTPFAVSVTSQELIRNIQAMSPDDVFKLNPFTRTLTPQGAGWTPVVTIRGFNTSERAEDGLRRATNFAQVLEDKERVEVLSGLSGFMYGAASPAGMINYVYKRPTIERFNQLTLGNYGGDQYYVHGDFGGRVDDAGSLGYRLNIVKQDGGTPIDYQKIDRFLVSGALDWQIADKLLFEFNGVHNHYKTTSPNSYWYHDVPHSVVPNPSKNWSQTWIKDEFSSANLIAKLTYTPFDNVTLRAAGALSDIDRPVQDHTMNYVPAAGVYEQLRQRSGATRFNDEGGQLLADVGFDTGPLAHKVTAGYYTYSTTNWTTTYAPHTGYQGPYSMMGPTFVSEPAFQLLTTAPYNVSSYYSDQMTNENLLIGDEIQFGSQWSALLGINRSTIKTQSFNASGVRTQPDYDRSYNAPSASLMFKPIPSVTFYGSYIEGLETGGQAPATAANAYAIMPPMISKQKELGVKAEVGGVLLTTALFDIEKAYELTNSSNIYTQDGRERHKGFELAVSGKPIPELAIYGGLTVLDAKISGGSYDGKDPINVANFTAKLYSEYSLPIPGLTFVAGVFHTGEQWGDDANTDRLPSYTTLDLGARYETTVMELPVTFRVNASNVTNNAYWANAYYLGAPRTVAFSAAVQF</sequence>
<name>A0A2D2D6Y7_METT3</name>
<keyword evidence="12 18" id="KW-0675">Receptor</keyword>
<evidence type="ECO:0000256" key="16">
    <source>
        <dbReference type="RuleBase" id="RU003357"/>
    </source>
</evidence>
<evidence type="ECO:0000256" key="11">
    <source>
        <dbReference type="ARBA" id="ARBA00023136"/>
    </source>
</evidence>
<dbReference type="InterPro" id="IPR010105">
    <property type="entry name" value="TonB_sidphr_rcpt"/>
</dbReference>
<evidence type="ECO:0000259" key="17">
    <source>
        <dbReference type="SMART" id="SM00965"/>
    </source>
</evidence>
<dbReference type="Gene3D" id="2.170.130.10">
    <property type="entry name" value="TonB-dependent receptor, plug domain"/>
    <property type="match status" value="1"/>
</dbReference>
<keyword evidence="7" id="KW-0732">Signal</keyword>